<dbReference type="GO" id="GO:0004556">
    <property type="term" value="F:alpha-amylase activity"/>
    <property type="evidence" value="ECO:0007669"/>
    <property type="project" value="UniProtKB-EC"/>
</dbReference>
<dbReference type="InterPro" id="IPR011990">
    <property type="entry name" value="TPR-like_helical_dom_sf"/>
</dbReference>
<feature type="domain" description="Glycosyl hydrolase family 13 catalytic" evidence="10">
    <location>
        <begin position="5"/>
        <end position="468"/>
    </location>
</feature>
<dbReference type="GO" id="GO:0003723">
    <property type="term" value="F:RNA binding"/>
    <property type="evidence" value="ECO:0007669"/>
    <property type="project" value="InterPro"/>
</dbReference>
<dbReference type="InterPro" id="IPR002885">
    <property type="entry name" value="PPR_rpt"/>
</dbReference>
<comment type="caution">
    <text evidence="12">The sequence shown here is derived from an EMBL/GenBank/DDBJ whole genome shotgun (WGS) entry which is preliminary data.</text>
</comment>
<keyword evidence="6" id="KW-0119">Carbohydrate metabolism</keyword>
<comment type="catalytic activity">
    <reaction evidence="1">
        <text>Endohydrolysis of (1-&gt;4)-alpha-D-glucosidic linkages in polysaccharides containing three or more (1-&gt;4)-alpha-linked D-glucose units.</text>
        <dbReference type="EC" id="3.2.1.1"/>
    </reaction>
</comment>
<evidence type="ECO:0000256" key="4">
    <source>
        <dbReference type="ARBA" id="ARBA00022737"/>
    </source>
</evidence>
<feature type="domain" description="Alpha-amylase C-terminal beta-sheet" evidence="11">
    <location>
        <begin position="180"/>
        <end position="240"/>
    </location>
</feature>
<comment type="cofactor">
    <cofactor evidence="2">
        <name>Ca(2+)</name>
        <dbReference type="ChEBI" id="CHEBI:29108"/>
    </cofactor>
</comment>
<dbReference type="SUPFAM" id="SSF51011">
    <property type="entry name" value="Glycosyl hydrolase domain"/>
    <property type="match status" value="1"/>
</dbReference>
<dbReference type="EC" id="3.2.1.1" evidence="3"/>
<dbReference type="Gene3D" id="2.60.40.1180">
    <property type="entry name" value="Golgi alpha-mannosidase II"/>
    <property type="match status" value="1"/>
</dbReference>
<dbReference type="Proteomes" id="UP001370490">
    <property type="component" value="Unassembled WGS sequence"/>
</dbReference>
<evidence type="ECO:0000313" key="12">
    <source>
        <dbReference type="EMBL" id="KAK6939601.1"/>
    </source>
</evidence>
<evidence type="ECO:0000313" key="13">
    <source>
        <dbReference type="Proteomes" id="UP001370490"/>
    </source>
</evidence>
<feature type="repeat" description="PPR" evidence="8">
    <location>
        <begin position="674"/>
        <end position="708"/>
    </location>
</feature>
<evidence type="ECO:0000256" key="6">
    <source>
        <dbReference type="ARBA" id="ARBA00023277"/>
    </source>
</evidence>
<dbReference type="SUPFAM" id="SSF51445">
    <property type="entry name" value="(Trans)glycosidases"/>
    <property type="match status" value="1"/>
</dbReference>
<feature type="repeat" description="PPR" evidence="8">
    <location>
        <begin position="377"/>
        <end position="411"/>
    </location>
</feature>
<dbReference type="SMART" id="SM00810">
    <property type="entry name" value="Alpha-amyl_C2"/>
    <property type="match status" value="1"/>
</dbReference>
<dbReference type="InterPro" id="IPR017853">
    <property type="entry name" value="GH"/>
</dbReference>
<keyword evidence="13" id="KW-1185">Reference proteome</keyword>
<protein>
    <recommendedName>
        <fullName evidence="3">alpha-amylase</fullName>
        <ecNumber evidence="3">3.2.1.1</ecNumber>
    </recommendedName>
</protein>
<dbReference type="AlphaFoldDB" id="A0AAN8ZIX0"/>
<dbReference type="FunFam" id="1.25.40.10:FF:000288">
    <property type="entry name" value="Pentatricopeptide repeat-containing protein At4g02750"/>
    <property type="match status" value="1"/>
</dbReference>
<keyword evidence="7" id="KW-0326">Glycosidase</keyword>
<evidence type="ECO:0000256" key="2">
    <source>
        <dbReference type="ARBA" id="ARBA00001913"/>
    </source>
</evidence>
<evidence type="ECO:0000259" key="10">
    <source>
        <dbReference type="SMART" id="SM00642"/>
    </source>
</evidence>
<evidence type="ECO:0000256" key="3">
    <source>
        <dbReference type="ARBA" id="ARBA00012595"/>
    </source>
</evidence>
<evidence type="ECO:0000256" key="1">
    <source>
        <dbReference type="ARBA" id="ARBA00000548"/>
    </source>
</evidence>
<organism evidence="12 13">
    <name type="scientific">Dillenia turbinata</name>
    <dbReference type="NCBI Taxonomy" id="194707"/>
    <lineage>
        <taxon>Eukaryota</taxon>
        <taxon>Viridiplantae</taxon>
        <taxon>Streptophyta</taxon>
        <taxon>Embryophyta</taxon>
        <taxon>Tracheophyta</taxon>
        <taxon>Spermatophyta</taxon>
        <taxon>Magnoliopsida</taxon>
        <taxon>eudicotyledons</taxon>
        <taxon>Gunneridae</taxon>
        <taxon>Pentapetalae</taxon>
        <taxon>Dilleniales</taxon>
        <taxon>Dilleniaceae</taxon>
        <taxon>Dillenia</taxon>
    </lineage>
</organism>
<feature type="repeat" description="PPR" evidence="8">
    <location>
        <begin position="478"/>
        <end position="512"/>
    </location>
</feature>
<dbReference type="Gene3D" id="1.25.40.10">
    <property type="entry name" value="Tetratricopeptide repeat domain"/>
    <property type="match status" value="5"/>
</dbReference>
<dbReference type="GO" id="GO:0009451">
    <property type="term" value="P:RNA modification"/>
    <property type="evidence" value="ECO:0007669"/>
    <property type="project" value="InterPro"/>
</dbReference>
<dbReference type="InterPro" id="IPR013780">
    <property type="entry name" value="Glyco_hydro_b"/>
</dbReference>
<dbReference type="PANTHER" id="PTHR47926:SF452">
    <property type="entry name" value="PENTATRICOPEPTIDE REPEAT-CONTAINING PROTEIN"/>
    <property type="match status" value="1"/>
</dbReference>
<dbReference type="FunFam" id="1.25.40.10:FF:001319">
    <property type="entry name" value="Pentatricopeptide repeat-containing protein"/>
    <property type="match status" value="1"/>
</dbReference>
<feature type="repeat" description="PPR" evidence="8">
    <location>
        <begin position="775"/>
        <end position="809"/>
    </location>
</feature>
<accession>A0AAN8ZIX0</accession>
<keyword evidence="5" id="KW-0378">Hydrolase</keyword>
<dbReference type="Pfam" id="PF13041">
    <property type="entry name" value="PPR_2"/>
    <property type="match status" value="3"/>
</dbReference>
<dbReference type="GO" id="GO:0005975">
    <property type="term" value="P:carbohydrate metabolic process"/>
    <property type="evidence" value="ECO:0007669"/>
    <property type="project" value="InterPro"/>
</dbReference>
<keyword evidence="4" id="KW-0677">Repeat</keyword>
<dbReference type="InterPro" id="IPR046848">
    <property type="entry name" value="E_motif"/>
</dbReference>
<dbReference type="FunFam" id="1.25.40.10:FF:000227">
    <property type="entry name" value="Pentatricopeptide repeat-containing protein At3g13880"/>
    <property type="match status" value="1"/>
</dbReference>
<reference evidence="12 13" key="1">
    <citation type="submission" date="2023-12" db="EMBL/GenBank/DDBJ databases">
        <title>A high-quality genome assembly for Dillenia turbinata (Dilleniales).</title>
        <authorList>
            <person name="Chanderbali A."/>
        </authorList>
    </citation>
    <scope>NUCLEOTIDE SEQUENCE [LARGE SCALE GENOMIC DNA]</scope>
    <source>
        <strain evidence="12">LSX21</strain>
        <tissue evidence="12">Leaf</tissue>
    </source>
</reference>
<dbReference type="InterPro" id="IPR046960">
    <property type="entry name" value="PPR_At4g14850-like_plant"/>
</dbReference>
<evidence type="ECO:0000259" key="11">
    <source>
        <dbReference type="SMART" id="SM00810"/>
    </source>
</evidence>
<evidence type="ECO:0000256" key="9">
    <source>
        <dbReference type="SAM" id="MobiDB-lite"/>
    </source>
</evidence>
<dbReference type="NCBIfam" id="TIGR00756">
    <property type="entry name" value="PPR"/>
    <property type="match status" value="4"/>
</dbReference>
<gene>
    <name evidence="12" type="ORF">RJ641_029132</name>
</gene>
<dbReference type="InterPro" id="IPR012850">
    <property type="entry name" value="A-amylase_bs_C"/>
</dbReference>
<feature type="region of interest" description="Disordered" evidence="9">
    <location>
        <begin position="111"/>
        <end position="134"/>
    </location>
</feature>
<dbReference type="InterPro" id="IPR006047">
    <property type="entry name" value="GH13_cat_dom"/>
</dbReference>
<proteinExistence type="predicted"/>
<dbReference type="Pfam" id="PF07821">
    <property type="entry name" value="Alpha-amyl_C2"/>
    <property type="match status" value="1"/>
</dbReference>
<dbReference type="Gene3D" id="3.20.20.80">
    <property type="entry name" value="Glycosidases"/>
    <property type="match status" value="3"/>
</dbReference>
<dbReference type="Pfam" id="PF20431">
    <property type="entry name" value="E_motif"/>
    <property type="match status" value="1"/>
</dbReference>
<dbReference type="GO" id="GO:0005509">
    <property type="term" value="F:calcium ion binding"/>
    <property type="evidence" value="ECO:0007669"/>
    <property type="project" value="InterPro"/>
</dbReference>
<evidence type="ECO:0000256" key="5">
    <source>
        <dbReference type="ARBA" id="ARBA00022801"/>
    </source>
</evidence>
<evidence type="ECO:0000256" key="8">
    <source>
        <dbReference type="PROSITE-ProRule" id="PRU00708"/>
    </source>
</evidence>
<dbReference type="Pfam" id="PF01535">
    <property type="entry name" value="PPR"/>
    <property type="match status" value="4"/>
</dbReference>
<sequence>MASPALLFQGFNWESSNKGGWYNSLTGLIPDLDEAGTTHVWLPPPSQSVIPQENPFTFPSTLSQVAFCNHSYLISFQRDEKQVDRGIWCIFEGDNPDDHLDWGPSFIYSTDTQHSDGKGNPDTGDDFTPAPDIDHINPRVQSELSDWMHWLKSEIWMVFYDHFFDWSLKEEIVKLVGIRARNGITPTNKVQIVASESTLCVAMTDEKLIMKIGSKLDLGNLIPPNFQVAASGNDCCIWNLDSVLNRYVCFSNLNSYFKHARPSHTLDNLTLHHSNINSGLVTGDSNWVVHNFRESLKTNSKPNDRDLSLLIKSLSVSASVSDSANSAIVETNQIHTWILKLGLDHFVEISTSLLGLYARLGLNTTTQKLFDNMPNRDLVSWNALISGYSRNGCYLEALNVFIEMLEEGISPCVTTLVCLVPACGRPEFLFLGQSIHGFGIKVGLYQDSQVKNALTSMYAKCAYLDAARVLFGEMSDKSVISWNTMISAYGQNGFSEEAMHTFKQMLKENVAINAVTIVSLLSANACANGTYCYAVKTGIATNSSVIVSLVCNFARHGDVESARLLYKLLPQKNVVALTAIISCYADRGNVPMVMEYFTNMQQLEMKPDAVLMITILQVFEDPVCYDLGVAFHGYVLKKGLASDCLVVNGLISMYSRYYNVEAALSLFHDLHRKPLISWNSIISGCVQAGRINHALELFGQMNLYGNSADSITISVLLWGCSQLGCLKFGERLHNYVLRETLEVEDFVGTAVIDMYVKCGSIDKAERMFKSIKRPCLAAWNTMISGYGSYGLGHEALSCYTELREQGLNPDKITFLGLLSACAHGGLVLEGVKYFQIMTEEFGIDPGLQHCACVVDLLGRAGYLEEAYLFIKNKVVDPDSAVWGALLGACCIHEEIDLGECSARKTLLLDQKNLGFFVLMSNLYAVKGRWDDVARIRNIMGDAGHDGRYGVSLIEKNFMED</sequence>
<dbReference type="PROSITE" id="PS51375">
    <property type="entry name" value="PPR"/>
    <property type="match status" value="5"/>
</dbReference>
<feature type="repeat" description="PPR" evidence="8">
    <location>
        <begin position="573"/>
        <end position="607"/>
    </location>
</feature>
<dbReference type="SMART" id="SM00642">
    <property type="entry name" value="Aamy"/>
    <property type="match status" value="1"/>
</dbReference>
<dbReference type="PANTHER" id="PTHR47926">
    <property type="entry name" value="PENTATRICOPEPTIDE REPEAT-CONTAINING PROTEIN"/>
    <property type="match status" value="1"/>
</dbReference>
<dbReference type="EMBL" id="JBAMMX010000005">
    <property type="protein sequence ID" value="KAK6939601.1"/>
    <property type="molecule type" value="Genomic_DNA"/>
</dbReference>
<evidence type="ECO:0000256" key="7">
    <source>
        <dbReference type="ARBA" id="ARBA00023295"/>
    </source>
</evidence>
<name>A0AAN8ZIX0_9MAGN</name>